<dbReference type="Gene3D" id="3.40.50.10470">
    <property type="entry name" value="Translation initiation factor eif-2b, domain 2"/>
    <property type="match status" value="1"/>
</dbReference>
<dbReference type="EMBL" id="PGTM01000045">
    <property type="protein sequence ID" value="PJF36562.1"/>
    <property type="molecule type" value="Genomic_DNA"/>
</dbReference>
<dbReference type="InterPro" id="IPR027363">
    <property type="entry name" value="M1Pi_N"/>
</dbReference>
<protein>
    <submittedName>
        <fullName evidence="3">S-methyl-5-thioribose-1-phosphate isomerase</fullName>
    </submittedName>
</protein>
<dbReference type="Proteomes" id="UP000229681">
    <property type="component" value="Unassembled WGS sequence"/>
</dbReference>
<dbReference type="InterPro" id="IPR000649">
    <property type="entry name" value="IF-2B-related"/>
</dbReference>
<evidence type="ECO:0000313" key="3">
    <source>
        <dbReference type="EMBL" id="PJF36562.1"/>
    </source>
</evidence>
<reference evidence="3 4" key="1">
    <citation type="submission" date="2017-11" db="EMBL/GenBank/DDBJ databases">
        <title>Evolution of Phototrophy in the Chloroflexi Phylum Driven by Horizontal Gene Transfer.</title>
        <authorList>
            <person name="Ward L.M."/>
            <person name="Hemp J."/>
            <person name="Shih P.M."/>
            <person name="Mcglynn S.E."/>
            <person name="Fischer W."/>
        </authorList>
    </citation>
    <scope>NUCLEOTIDE SEQUENCE [LARGE SCALE GENOMIC DNA]</scope>
    <source>
        <strain evidence="3">JP3_13</strain>
    </source>
</reference>
<organism evidence="3 4">
    <name type="scientific">Candidatus Thermofonsia Clade 1 bacterium</name>
    <dbReference type="NCBI Taxonomy" id="2364210"/>
    <lineage>
        <taxon>Bacteria</taxon>
        <taxon>Bacillati</taxon>
        <taxon>Chloroflexota</taxon>
        <taxon>Candidatus Thermofontia</taxon>
        <taxon>Candidatus Thermofonsia Clade 1</taxon>
    </lineage>
</organism>
<dbReference type="FunFam" id="1.20.120.420:FF:000003">
    <property type="entry name" value="Methylthioribose-1-phosphate isomerase"/>
    <property type="match status" value="1"/>
</dbReference>
<proteinExistence type="inferred from homology"/>
<accession>A0A2M8PG95</accession>
<evidence type="ECO:0000313" key="4">
    <source>
        <dbReference type="Proteomes" id="UP000229681"/>
    </source>
</evidence>
<name>A0A2M8PG95_9CHLR</name>
<evidence type="ECO:0000256" key="2">
    <source>
        <dbReference type="RuleBase" id="RU003814"/>
    </source>
</evidence>
<evidence type="ECO:0000256" key="1">
    <source>
        <dbReference type="ARBA" id="ARBA00023235"/>
    </source>
</evidence>
<gene>
    <name evidence="3" type="ORF">CUN49_04855</name>
</gene>
<dbReference type="PANTHER" id="PTHR43475:SF1">
    <property type="entry name" value="METHYLTHIORIBOSE-1-PHOSPHATE ISOMERASE"/>
    <property type="match status" value="1"/>
</dbReference>
<dbReference type="Pfam" id="PF01008">
    <property type="entry name" value="IF-2B"/>
    <property type="match status" value="1"/>
</dbReference>
<dbReference type="SUPFAM" id="SSF100950">
    <property type="entry name" value="NagB/RpiA/CoA transferase-like"/>
    <property type="match status" value="1"/>
</dbReference>
<dbReference type="GO" id="GO:0046523">
    <property type="term" value="F:S-methyl-5-thioribose-1-phosphate isomerase activity"/>
    <property type="evidence" value="ECO:0007669"/>
    <property type="project" value="TreeGrafter"/>
</dbReference>
<dbReference type="Gene3D" id="1.20.120.420">
    <property type="entry name" value="translation initiation factor eif-2b, domain 1"/>
    <property type="match status" value="1"/>
</dbReference>
<sequence length="201" mass="22022">MIAETRTVFWEDGQLCLIDQRKLPETFEIVRYQTYTEVAEAIRDMVVRGAPAIGAAAAFGMALAAQRSTARDRQALGADLAEAAEVLRKARPTAVNLSWAVAQMLAHFERAEQQDVALLKQALLAQAQRIADEDVRINQRIGEHGAALVPEQATIIHHCNTGSLATVMWGTALGVIRSAHLQGKRLHVLVDETRPRLQGAK</sequence>
<dbReference type="GO" id="GO:0019509">
    <property type="term" value="P:L-methionine salvage from methylthioadenosine"/>
    <property type="evidence" value="ECO:0007669"/>
    <property type="project" value="TreeGrafter"/>
</dbReference>
<dbReference type="InterPro" id="IPR042529">
    <property type="entry name" value="IF_2B-like_C"/>
</dbReference>
<dbReference type="PANTHER" id="PTHR43475">
    <property type="entry name" value="METHYLTHIORIBOSE-1-PHOSPHATE ISOMERASE"/>
    <property type="match status" value="1"/>
</dbReference>
<keyword evidence="1 3" id="KW-0413">Isomerase</keyword>
<dbReference type="AlphaFoldDB" id="A0A2M8PG95"/>
<comment type="caution">
    <text evidence="3">The sequence shown here is derived from an EMBL/GenBank/DDBJ whole genome shotgun (WGS) entry which is preliminary data.</text>
</comment>
<feature type="non-terminal residue" evidence="3">
    <location>
        <position position="201"/>
    </location>
</feature>
<dbReference type="InterPro" id="IPR037171">
    <property type="entry name" value="NagB/RpiA_transferase-like"/>
</dbReference>
<comment type="similarity">
    <text evidence="2">Belongs to the eIF-2B alpha/beta/delta subunits family.</text>
</comment>